<feature type="active site" evidence="7">
    <location>
        <position position="124"/>
    </location>
</feature>
<dbReference type="GO" id="GO:0008360">
    <property type="term" value="P:regulation of cell shape"/>
    <property type="evidence" value="ECO:0007669"/>
    <property type="project" value="UniProtKB-KW"/>
</dbReference>
<keyword evidence="3" id="KW-0378">Hydrolase</keyword>
<dbReference type="PANTHER" id="PTHR21581:SF6">
    <property type="entry name" value="TRAFFICKING PROTEIN PARTICLE COMPLEX SUBUNIT 12"/>
    <property type="match status" value="1"/>
</dbReference>
<dbReference type="HOGENOM" id="CLU_027070_8_1_6"/>
<feature type="active site" description="Proton acceptor" evidence="7">
    <location>
        <position position="65"/>
    </location>
</feature>
<dbReference type="PATRIC" id="fig|1217712.3.peg.67"/>
<feature type="chain" id="PRO_5004134734" description="Peptidase S11 D-alanyl-D-alanine carboxypeptidase A N-terminal domain-containing protein" evidence="10">
    <location>
        <begin position="24"/>
        <end position="441"/>
    </location>
</feature>
<feature type="binding site" evidence="8">
    <location>
        <position position="226"/>
    </location>
    <ligand>
        <name>substrate</name>
    </ligand>
</feature>
<dbReference type="GO" id="GO:0009002">
    <property type="term" value="F:serine-type D-Ala-D-Ala carboxypeptidase activity"/>
    <property type="evidence" value="ECO:0007669"/>
    <property type="project" value="InterPro"/>
</dbReference>
<dbReference type="PRINTS" id="PR00725">
    <property type="entry name" value="DADACBPTASE1"/>
</dbReference>
<dbReference type="AlphaFoldDB" id="N8WBC4"/>
<evidence type="ECO:0000313" key="13">
    <source>
        <dbReference type="Proteomes" id="UP000013049"/>
    </source>
</evidence>
<dbReference type="Gene3D" id="3.40.710.10">
    <property type="entry name" value="DD-peptidase/beta-lactamase superfamily"/>
    <property type="match status" value="1"/>
</dbReference>
<evidence type="ECO:0000259" key="11">
    <source>
        <dbReference type="Pfam" id="PF00768"/>
    </source>
</evidence>
<dbReference type="eggNOG" id="COG1686">
    <property type="taxonomic scope" value="Bacteria"/>
</dbReference>
<dbReference type="GO" id="GO:0071555">
    <property type="term" value="P:cell wall organization"/>
    <property type="evidence" value="ECO:0007669"/>
    <property type="project" value="UniProtKB-KW"/>
</dbReference>
<keyword evidence="2 10" id="KW-0732">Signal</keyword>
<protein>
    <recommendedName>
        <fullName evidence="11">Peptidase S11 D-alanyl-D-alanine carboxypeptidase A N-terminal domain-containing protein</fullName>
    </recommendedName>
</protein>
<reference evidence="12 13" key="1">
    <citation type="submission" date="2013-02" db="EMBL/GenBank/DDBJ databases">
        <title>The Genome Sequence of Acinetobacter sp. NIPH 758.</title>
        <authorList>
            <consortium name="The Broad Institute Genome Sequencing Platform"/>
            <consortium name="The Broad Institute Genome Sequencing Center for Infectious Disease"/>
            <person name="Cerqueira G."/>
            <person name="Feldgarden M."/>
            <person name="Courvalin P."/>
            <person name="Perichon B."/>
            <person name="Grillot-Courvalin C."/>
            <person name="Clermont D."/>
            <person name="Rocha E."/>
            <person name="Yoon E.-J."/>
            <person name="Nemec A."/>
            <person name="Walker B."/>
            <person name="Young S.K."/>
            <person name="Zeng Q."/>
            <person name="Gargeya S."/>
            <person name="Fitzgerald M."/>
            <person name="Haas B."/>
            <person name="Abouelleil A."/>
            <person name="Alvarado L."/>
            <person name="Arachchi H.M."/>
            <person name="Berlin A.M."/>
            <person name="Chapman S.B."/>
            <person name="Dewar J."/>
            <person name="Goldberg J."/>
            <person name="Griggs A."/>
            <person name="Gujja S."/>
            <person name="Hansen M."/>
            <person name="Howarth C."/>
            <person name="Imamovic A."/>
            <person name="Larimer J."/>
            <person name="McCowan C."/>
            <person name="Murphy C."/>
            <person name="Neiman D."/>
            <person name="Pearson M."/>
            <person name="Priest M."/>
            <person name="Roberts A."/>
            <person name="Saif S."/>
            <person name="Shea T."/>
            <person name="Sisk P."/>
            <person name="Sykes S."/>
            <person name="Wortman J."/>
            <person name="Nusbaum C."/>
            <person name="Birren B."/>
        </authorList>
    </citation>
    <scope>NUCLEOTIDE SEQUENCE [LARGE SCALE GENOMIC DNA]</scope>
    <source>
        <strain evidence="12 13">NIPH 758</strain>
    </source>
</reference>
<evidence type="ECO:0000256" key="2">
    <source>
        <dbReference type="ARBA" id="ARBA00022729"/>
    </source>
</evidence>
<feature type="domain" description="Peptidase S11 D-alanyl-D-alanine carboxypeptidase A N-terminal" evidence="11">
    <location>
        <begin position="30"/>
        <end position="262"/>
    </location>
</feature>
<dbReference type="SUPFAM" id="SSF56601">
    <property type="entry name" value="beta-lactamase/transpeptidase-like"/>
    <property type="match status" value="1"/>
</dbReference>
<feature type="active site" description="Acyl-ester intermediate" evidence="7">
    <location>
        <position position="62"/>
    </location>
</feature>
<keyword evidence="5" id="KW-0573">Peptidoglycan synthesis</keyword>
<evidence type="ECO:0000256" key="5">
    <source>
        <dbReference type="ARBA" id="ARBA00022984"/>
    </source>
</evidence>
<feature type="signal peptide" evidence="10">
    <location>
        <begin position="1"/>
        <end position="23"/>
    </location>
</feature>
<accession>N8WBC4</accession>
<evidence type="ECO:0000256" key="3">
    <source>
        <dbReference type="ARBA" id="ARBA00022801"/>
    </source>
</evidence>
<gene>
    <name evidence="12" type="ORF">F971_00067</name>
</gene>
<dbReference type="PANTHER" id="PTHR21581">
    <property type="entry name" value="D-ALANYL-D-ALANINE CARBOXYPEPTIDASE"/>
    <property type="match status" value="1"/>
</dbReference>
<name>N8WBC4_9GAMM</name>
<dbReference type="Pfam" id="PF00768">
    <property type="entry name" value="Peptidase_S11"/>
    <property type="match status" value="1"/>
</dbReference>
<evidence type="ECO:0000256" key="1">
    <source>
        <dbReference type="ARBA" id="ARBA00007164"/>
    </source>
</evidence>
<dbReference type="InterPro" id="IPR018044">
    <property type="entry name" value="Peptidase_S11"/>
</dbReference>
<comment type="caution">
    <text evidence="12">The sequence shown here is derived from an EMBL/GenBank/DDBJ whole genome shotgun (WGS) entry which is preliminary data.</text>
</comment>
<keyword evidence="4" id="KW-0133">Cell shape</keyword>
<evidence type="ECO:0000256" key="4">
    <source>
        <dbReference type="ARBA" id="ARBA00022960"/>
    </source>
</evidence>
<dbReference type="InterPro" id="IPR012338">
    <property type="entry name" value="Beta-lactam/transpept-like"/>
</dbReference>
<dbReference type="GO" id="GO:0009252">
    <property type="term" value="P:peptidoglycan biosynthetic process"/>
    <property type="evidence" value="ECO:0007669"/>
    <property type="project" value="UniProtKB-KW"/>
</dbReference>
<comment type="similarity">
    <text evidence="1 9">Belongs to the peptidase S11 family.</text>
</comment>
<proteinExistence type="inferred from homology"/>
<evidence type="ECO:0000256" key="6">
    <source>
        <dbReference type="ARBA" id="ARBA00023316"/>
    </source>
</evidence>
<dbReference type="InterPro" id="IPR001967">
    <property type="entry name" value="Peptidase_S11_N"/>
</dbReference>
<organism evidence="12 13">
    <name type="scientific">Acinetobacter vivianii</name>
    <dbReference type="NCBI Taxonomy" id="1776742"/>
    <lineage>
        <taxon>Bacteria</taxon>
        <taxon>Pseudomonadati</taxon>
        <taxon>Pseudomonadota</taxon>
        <taxon>Gammaproteobacteria</taxon>
        <taxon>Moraxellales</taxon>
        <taxon>Moraxellaceae</taxon>
        <taxon>Acinetobacter</taxon>
    </lineage>
</organism>
<keyword evidence="6" id="KW-0961">Cell wall biogenesis/degradation</keyword>
<sequence length="441" mass="49132">MHVKFLLSLFTLFSLVCANLAHANLLNIAPETVEAEAWSIIDAQSGQIIAEHNSHVQRAPASLTKMMVAYIALKDIEAGKLRKEEVLTATPVVSTVMWDESQMYLKAGEQISIDQLLAGLIVMSANDAAVTLAEKISGSVPQFVVRMNQEAQALGMKDTHFSNPAGITMTDHYSTAADLSLLAKAIVKETPEYLYYSKMPSFSYNQRFHHATNLALKMDPTSDGLKTGYTKAAGYNLALTAERPTFNPHVEKRRLIVVVLGTPSAVKRAEVAHKLMNLAYTYTRDEEVIPKQRLIAELPVIKSTLKMFKVETQQPTIVTTSLYGQSVPIDLNSFDLLTQRIHLIDANQQVTTVEPLQTTNTRINIELNEQHLTAPLTQAMNLATVSIYQNNQLIRSLQIENDVQIEEANIFQKIMIWFSNLFSFFSTSDSKTAKLYPLNQG</sequence>
<evidence type="ECO:0000256" key="7">
    <source>
        <dbReference type="PIRSR" id="PIRSR618044-1"/>
    </source>
</evidence>
<evidence type="ECO:0000313" key="12">
    <source>
        <dbReference type="EMBL" id="ENU94173.1"/>
    </source>
</evidence>
<dbReference type="GO" id="GO:0006508">
    <property type="term" value="P:proteolysis"/>
    <property type="evidence" value="ECO:0007669"/>
    <property type="project" value="InterPro"/>
</dbReference>
<dbReference type="EMBL" id="APPC01000001">
    <property type="protein sequence ID" value="ENU94173.1"/>
    <property type="molecule type" value="Genomic_DNA"/>
</dbReference>
<evidence type="ECO:0000256" key="10">
    <source>
        <dbReference type="SAM" id="SignalP"/>
    </source>
</evidence>
<dbReference type="Proteomes" id="UP000013049">
    <property type="component" value="Unassembled WGS sequence"/>
</dbReference>
<evidence type="ECO:0000256" key="8">
    <source>
        <dbReference type="PIRSR" id="PIRSR618044-2"/>
    </source>
</evidence>
<evidence type="ECO:0000256" key="9">
    <source>
        <dbReference type="RuleBase" id="RU004016"/>
    </source>
</evidence>